<feature type="domain" description="HNH nuclease" evidence="1">
    <location>
        <begin position="73"/>
        <end position="104"/>
    </location>
</feature>
<organism evidence="2 3">
    <name type="scientific">Bacillus wiedmannii</name>
    <dbReference type="NCBI Taxonomy" id="1890302"/>
    <lineage>
        <taxon>Bacteria</taxon>
        <taxon>Bacillati</taxon>
        <taxon>Bacillota</taxon>
        <taxon>Bacilli</taxon>
        <taxon>Bacillales</taxon>
        <taxon>Bacillaceae</taxon>
        <taxon>Bacillus</taxon>
        <taxon>Bacillus cereus group</taxon>
    </lineage>
</organism>
<dbReference type="CDD" id="cd00085">
    <property type="entry name" value="HNHc"/>
    <property type="match status" value="1"/>
</dbReference>
<reference evidence="2 3" key="1">
    <citation type="journal article" date="2015" name="Genome Announc.">
        <title>Next-Generation Whole-Genome Sequencing of Eight Strains of Bacillus cereus, Isolated from Food.</title>
        <authorList>
            <person name="Krawczyk A.O."/>
            <person name="de Jong A."/>
            <person name="Eijlander R.T."/>
            <person name="Berendsen E.M."/>
            <person name="Holsappel S."/>
            <person name="Wells-Bennik M.H."/>
            <person name="Kuipers O.P."/>
        </authorList>
    </citation>
    <scope>NUCLEOTIDE SEQUENCE [LARGE SCALE GENOMIC DNA]</scope>
    <source>
        <strain evidence="2 3">B4147</strain>
    </source>
</reference>
<sequence length="221" mass="25860">MKNQFRHNEDGTTSVFMTYLDEELKITISTEKFEKVSSIDGKWFTWWDFDSRTYYVAYKKSGHTVYLHRFITDCPKGMQVHHKDGNGLNNADGNLVNVTRKEHNKETMAKAREPFTGDPNLGIELHVLRNAVNRSSNKRYLRLKINGIPFKSICDNREGHLMKWIANEIMNCNTTDKQIYTYLSRAGYHDKDMITKHINWVRKYVRVPDPSVPTQLVLSIE</sequence>
<dbReference type="Gene3D" id="3.90.75.20">
    <property type="match status" value="1"/>
</dbReference>
<dbReference type="PATRIC" id="fig|1396.433.peg.513"/>
<comment type="caution">
    <text evidence="2">The sequence shown here is derived from an EMBL/GenBank/DDBJ whole genome shotgun (WGS) entry which is preliminary data.</text>
</comment>
<accession>A0A0G8CEL7</accession>
<dbReference type="SUPFAM" id="SSF54060">
    <property type="entry name" value="His-Me finger endonucleases"/>
    <property type="match status" value="1"/>
</dbReference>
<dbReference type="AlphaFoldDB" id="A0A0G8CEL7"/>
<evidence type="ECO:0000313" key="2">
    <source>
        <dbReference type="EMBL" id="KKZ97486.1"/>
    </source>
</evidence>
<evidence type="ECO:0000313" key="3">
    <source>
        <dbReference type="Proteomes" id="UP000035350"/>
    </source>
</evidence>
<dbReference type="Pfam" id="PF13392">
    <property type="entry name" value="HNH_3"/>
    <property type="match status" value="1"/>
</dbReference>
<name>A0A0G8CEL7_9BACI</name>
<evidence type="ECO:0000259" key="1">
    <source>
        <dbReference type="Pfam" id="PF13392"/>
    </source>
</evidence>
<dbReference type="EMBL" id="LCYN01000009">
    <property type="protein sequence ID" value="KKZ97486.1"/>
    <property type="molecule type" value="Genomic_DNA"/>
</dbReference>
<protein>
    <recommendedName>
        <fullName evidence="1">HNH nuclease domain-containing protein</fullName>
    </recommendedName>
</protein>
<dbReference type="InterPro" id="IPR044925">
    <property type="entry name" value="His-Me_finger_sf"/>
</dbReference>
<reference evidence="3" key="2">
    <citation type="submission" date="2015-04" db="EMBL/GenBank/DDBJ databases">
        <title>Draft Genome Sequences of Eight Spore-Forming Food Isolates of Bacillus cereus Genome sequencing.</title>
        <authorList>
            <person name="Krawcyk A.O."/>
            <person name="de Jong A."/>
            <person name="Eijlander R.T."/>
            <person name="Berendsen E.M."/>
            <person name="Holsappel S."/>
            <person name="Wells-Bennik M."/>
            <person name="Kuipers O.P."/>
        </authorList>
    </citation>
    <scope>NUCLEOTIDE SEQUENCE [LARGE SCALE GENOMIC DNA]</scope>
    <source>
        <strain evidence="3">B4147</strain>
    </source>
</reference>
<dbReference type="Proteomes" id="UP000035350">
    <property type="component" value="Unassembled WGS sequence"/>
</dbReference>
<gene>
    <name evidence="2" type="ORF">B4147_3013</name>
</gene>
<dbReference type="RefSeq" id="WP_052767436.1">
    <property type="nucleotide sequence ID" value="NZ_LCYN01000009.1"/>
</dbReference>
<proteinExistence type="predicted"/>
<dbReference type="InterPro" id="IPR003615">
    <property type="entry name" value="HNH_nuc"/>
</dbReference>